<dbReference type="RefSeq" id="WP_015286878.1">
    <property type="nucleotide sequence ID" value="NZ_CP140753.1"/>
</dbReference>
<keyword evidence="9" id="KW-0460">Magnesium</keyword>
<evidence type="ECO:0000256" key="10">
    <source>
        <dbReference type="ARBA" id="ARBA00032441"/>
    </source>
</evidence>
<protein>
    <recommendedName>
        <fullName evidence="3">tRNA threonylcarbamoyladenosine biosynthesis protein TsaE</fullName>
    </recommendedName>
    <alternativeName>
        <fullName evidence="10">t(6)A37 threonylcarbamoyladenosine biosynthesis protein TsaE</fullName>
    </alternativeName>
</protein>
<keyword evidence="11" id="KW-0418">Kinase</keyword>
<dbReference type="PANTHER" id="PTHR33540:SF2">
    <property type="entry name" value="TRNA THREONYLCARBAMOYLADENOSINE BIOSYNTHESIS PROTEIN TSAE"/>
    <property type="match status" value="1"/>
</dbReference>
<comment type="subcellular location">
    <subcellularLocation>
        <location evidence="1">Cytoplasm</location>
    </subcellularLocation>
</comment>
<comment type="similarity">
    <text evidence="2">Belongs to the TsaE family.</text>
</comment>
<dbReference type="Proteomes" id="UP000289506">
    <property type="component" value="Plasmid 13"/>
</dbReference>
<dbReference type="GO" id="GO:0046872">
    <property type="term" value="F:metal ion binding"/>
    <property type="evidence" value="ECO:0007669"/>
    <property type="project" value="UniProtKB-KW"/>
</dbReference>
<keyword evidence="11" id="KW-0614">Plasmid</keyword>
<sequence length="131" mass="15478">MKKKEYKLNNESELDIIINDWIDDIRDVKIVLLNGELGSGKTTFVKKLAKKLGIVENITSPSFNYMKNYNGLIHIDLYNYKGDIEEFEDYFEDNIIAIEWANLFKLDYKSYILVQTTLNNDQTHTFRIEKK</sequence>
<dbReference type="GO" id="GO:0005524">
    <property type="term" value="F:ATP binding"/>
    <property type="evidence" value="ECO:0007669"/>
    <property type="project" value="UniProtKB-KW"/>
</dbReference>
<dbReference type="NCBIfam" id="TIGR00150">
    <property type="entry name" value="T6A_YjeE"/>
    <property type="match status" value="1"/>
</dbReference>
<dbReference type="Gene3D" id="3.40.50.300">
    <property type="entry name" value="P-loop containing nucleotide triphosphate hydrolases"/>
    <property type="match status" value="1"/>
</dbReference>
<evidence type="ECO:0000256" key="8">
    <source>
        <dbReference type="ARBA" id="ARBA00022840"/>
    </source>
</evidence>
<evidence type="ECO:0000256" key="2">
    <source>
        <dbReference type="ARBA" id="ARBA00007599"/>
    </source>
</evidence>
<evidence type="ECO:0000256" key="6">
    <source>
        <dbReference type="ARBA" id="ARBA00022723"/>
    </source>
</evidence>
<keyword evidence="7" id="KW-0547">Nucleotide-binding</keyword>
<dbReference type="InterPro" id="IPR027417">
    <property type="entry name" value="P-loop_NTPase"/>
</dbReference>
<evidence type="ECO:0000256" key="3">
    <source>
        <dbReference type="ARBA" id="ARBA00019010"/>
    </source>
</evidence>
<evidence type="ECO:0000313" key="12">
    <source>
        <dbReference type="Proteomes" id="UP000289506"/>
    </source>
</evidence>
<dbReference type="OMA" id="VVIEWAN"/>
<evidence type="ECO:0000256" key="7">
    <source>
        <dbReference type="ARBA" id="ARBA00022741"/>
    </source>
</evidence>
<evidence type="ECO:0000256" key="9">
    <source>
        <dbReference type="ARBA" id="ARBA00022842"/>
    </source>
</evidence>
<evidence type="ECO:0000256" key="5">
    <source>
        <dbReference type="ARBA" id="ARBA00022694"/>
    </source>
</evidence>
<dbReference type="EMBL" id="LR214986">
    <property type="protein sequence ID" value="VEU64360.1"/>
    <property type="molecule type" value="Genomic_DNA"/>
</dbReference>
<dbReference type="GO" id="GO:0005737">
    <property type="term" value="C:cytoplasm"/>
    <property type="evidence" value="ECO:0007669"/>
    <property type="project" value="UniProtKB-SubCell"/>
</dbReference>
<keyword evidence="4" id="KW-0963">Cytoplasm</keyword>
<dbReference type="SUPFAM" id="SSF52540">
    <property type="entry name" value="P-loop containing nucleoside triphosphate hydrolases"/>
    <property type="match status" value="1"/>
</dbReference>
<keyword evidence="5" id="KW-0819">tRNA processing</keyword>
<dbReference type="InterPro" id="IPR003442">
    <property type="entry name" value="T6A_TsaE"/>
</dbReference>
<keyword evidence="6" id="KW-0479">Metal-binding</keyword>
<dbReference type="PANTHER" id="PTHR33540">
    <property type="entry name" value="TRNA THREONYLCARBAMOYLADENOSINE BIOSYNTHESIS PROTEIN TSAE"/>
    <property type="match status" value="1"/>
</dbReference>
<geneLocation type="plasmid" evidence="11 12">
    <name>13</name>
</geneLocation>
<keyword evidence="8" id="KW-0067">ATP-binding</keyword>
<name>A0A449AH97_9BACT</name>
<dbReference type="GeneID" id="74931654"/>
<evidence type="ECO:0000256" key="4">
    <source>
        <dbReference type="ARBA" id="ARBA00022490"/>
    </source>
</evidence>
<dbReference type="GO" id="GO:0002949">
    <property type="term" value="P:tRNA threonylcarbamoyladenosine modification"/>
    <property type="evidence" value="ECO:0007669"/>
    <property type="project" value="InterPro"/>
</dbReference>
<evidence type="ECO:0000313" key="11">
    <source>
        <dbReference type="EMBL" id="VEU64360.1"/>
    </source>
</evidence>
<dbReference type="Pfam" id="PF02367">
    <property type="entry name" value="TsaE"/>
    <property type="match status" value="1"/>
</dbReference>
<reference evidence="11 12" key="1">
    <citation type="submission" date="2019-01" db="EMBL/GenBank/DDBJ databases">
        <authorList>
            <consortium name="Pathogen Informatics"/>
        </authorList>
    </citation>
    <scope>NUCLEOTIDE SEQUENCE [LARGE SCALE GENOMIC DNA]</scope>
    <source>
        <strain evidence="11 12">NCTC10142</strain>
        <plasmid evidence="12">13</plasmid>
    </source>
</reference>
<dbReference type="AlphaFoldDB" id="A0A449AH97"/>
<evidence type="ECO:0000256" key="1">
    <source>
        <dbReference type="ARBA" id="ARBA00004496"/>
    </source>
</evidence>
<keyword evidence="11" id="KW-0808">Transferase</keyword>
<gene>
    <name evidence="11" type="primary">ydiB</name>
    <name evidence="11" type="ORF">NCTC10142_00098</name>
</gene>
<proteinExistence type="inferred from homology"/>
<dbReference type="GO" id="GO:0016301">
    <property type="term" value="F:kinase activity"/>
    <property type="evidence" value="ECO:0007669"/>
    <property type="project" value="UniProtKB-KW"/>
</dbReference>
<accession>A0A449AH97</accession>
<organism evidence="11 12">
    <name type="scientific">Mycoplasmopsis cynos</name>
    <dbReference type="NCBI Taxonomy" id="171284"/>
    <lineage>
        <taxon>Bacteria</taxon>
        <taxon>Bacillati</taxon>
        <taxon>Mycoplasmatota</taxon>
        <taxon>Mycoplasmoidales</taxon>
        <taxon>Metamycoplasmataceae</taxon>
        <taxon>Mycoplasmopsis</taxon>
    </lineage>
</organism>